<keyword evidence="3" id="KW-1185">Reference proteome</keyword>
<evidence type="ECO:0000313" key="3">
    <source>
        <dbReference type="Proteomes" id="UP001589575"/>
    </source>
</evidence>
<proteinExistence type="predicted"/>
<feature type="region of interest" description="Disordered" evidence="1">
    <location>
        <begin position="17"/>
        <end position="42"/>
    </location>
</feature>
<dbReference type="Proteomes" id="UP001589575">
    <property type="component" value="Unassembled WGS sequence"/>
</dbReference>
<evidence type="ECO:0000256" key="1">
    <source>
        <dbReference type="SAM" id="MobiDB-lite"/>
    </source>
</evidence>
<organism evidence="2 3">
    <name type="scientific">Citricoccus parietis</name>
    <dbReference type="NCBI Taxonomy" id="592307"/>
    <lineage>
        <taxon>Bacteria</taxon>
        <taxon>Bacillati</taxon>
        <taxon>Actinomycetota</taxon>
        <taxon>Actinomycetes</taxon>
        <taxon>Micrococcales</taxon>
        <taxon>Micrococcaceae</taxon>
        <taxon>Citricoccus</taxon>
    </lineage>
</organism>
<name>A0ABV5G969_9MICC</name>
<reference evidence="2 3" key="1">
    <citation type="submission" date="2024-09" db="EMBL/GenBank/DDBJ databases">
        <authorList>
            <person name="Sun Q."/>
            <person name="Mori K."/>
        </authorList>
    </citation>
    <scope>NUCLEOTIDE SEQUENCE [LARGE SCALE GENOMIC DNA]</scope>
    <source>
        <strain evidence="2 3">CCM 7609</strain>
    </source>
</reference>
<gene>
    <name evidence="2" type="ORF">ACFFX0_31700</name>
</gene>
<protein>
    <submittedName>
        <fullName evidence="2">Uncharacterized protein</fullName>
    </submittedName>
</protein>
<comment type="caution">
    <text evidence="2">The sequence shown here is derived from an EMBL/GenBank/DDBJ whole genome shotgun (WGS) entry which is preliminary data.</text>
</comment>
<dbReference type="EMBL" id="JBHMFI010000023">
    <property type="protein sequence ID" value="MFB9075482.1"/>
    <property type="molecule type" value="Genomic_DNA"/>
</dbReference>
<sequence length="42" mass="4848">MTHRGRGRRRANIRLTHMKTGTRISSHAAPILNPRPGESNWR</sequence>
<accession>A0ABV5G969</accession>
<evidence type="ECO:0000313" key="2">
    <source>
        <dbReference type="EMBL" id="MFB9075482.1"/>
    </source>
</evidence>